<sequence length="614" mass="68880">MISSSDNEKSTIDFNLIDSATRSLKSGQFFVSRRFSDDLDFERSNTNVSSDKKQVNEPVQIGPAFTSLQEDPLVDKLRTQLGVIHPIPSPPINRNIAGLFVFFFFIGVLFDKLWTSRKRSKQSLEPRRGIFPQLPTGFSLLSEKDLQRKETVEWVNMVLGKLWKVYRVGIENWISGLLQPVIDNLKKPDYVSRVEIKQFSLGEEPLSVRSVERRTSRRANDLQYQIGLRYTGGARMLLMLSLKFSVIPIMVPVGVRDFDIDGELWVKLRLVPTEPWVGAVSWAFVSLPKIKFELSPFRLFNLMAIPVLSKFLTKLLTEDLPRLFVRPKKIVLDFQKGKAVGPVSMDFKNGVIQEGNKDFTGELSVTLVDAQKLAYVFSGKTDPYVVLRLGDQKIRSKKNSQTTVIGPPGAPIWNQDFHFLVADPKKQMLFIQVRDSFGFTDYTIATGEVELGSLQDTVPIDRILVLQGGWGLFRKGSSGEILLRLTYKAYVEDEDDDGVKVESMDSDASDDEILYPEVEDGSFAPMKKDLDDGMENESFMDVLAALIVSEEFQGIVSSEAGKAKSSDEATKSDKSIPKSPNSNSETVPTEPESSSNGSEVIKLDEVFYVGKSCL</sequence>
<dbReference type="SMART" id="SM00239">
    <property type="entry name" value="C2"/>
    <property type="match status" value="1"/>
</dbReference>
<feature type="domain" description="SMP-LTD" evidence="8">
    <location>
        <begin position="148"/>
        <end position="335"/>
    </location>
</feature>
<dbReference type="GO" id="GO:0006869">
    <property type="term" value="P:lipid transport"/>
    <property type="evidence" value="ECO:0007669"/>
    <property type="project" value="UniProtKB-KW"/>
</dbReference>
<gene>
    <name evidence="9" type="ORF">AMTR_s00029p00100710</name>
</gene>
<dbReference type="STRING" id="13333.W1PN23"/>
<keyword evidence="5" id="KW-0472">Membrane</keyword>
<name>W1PN23_AMBTC</name>
<dbReference type="InterPro" id="IPR031468">
    <property type="entry name" value="SMP_LBD"/>
</dbReference>
<dbReference type="PANTHER" id="PTHR47261">
    <property type="entry name" value="CALCIUM-DEPENDENT LIPID-BINDING (CALB DOMAIN) FAMILY PROTEIN"/>
    <property type="match status" value="1"/>
</dbReference>
<dbReference type="AlphaFoldDB" id="W1PN23"/>
<keyword evidence="3" id="KW-0445">Lipid transport</keyword>
<keyword evidence="2" id="KW-0813">Transport</keyword>
<evidence type="ECO:0000313" key="10">
    <source>
        <dbReference type="Proteomes" id="UP000017836"/>
    </source>
</evidence>
<dbReference type="CDD" id="cd00030">
    <property type="entry name" value="C2"/>
    <property type="match status" value="1"/>
</dbReference>
<keyword evidence="4" id="KW-0446">Lipid-binding</keyword>
<feature type="domain" description="C2" evidence="7">
    <location>
        <begin position="348"/>
        <end position="464"/>
    </location>
</feature>
<dbReference type="Gramene" id="ERN09463">
    <property type="protein sequence ID" value="ERN09463"/>
    <property type="gene ID" value="AMTR_s00029p00100710"/>
</dbReference>
<dbReference type="CDD" id="cd21669">
    <property type="entry name" value="SMP_SF"/>
    <property type="match status" value="1"/>
</dbReference>
<evidence type="ECO:0000256" key="4">
    <source>
        <dbReference type="ARBA" id="ARBA00023121"/>
    </source>
</evidence>
<dbReference type="eggNOG" id="KOG1012">
    <property type="taxonomic scope" value="Eukaryota"/>
</dbReference>
<evidence type="ECO:0000256" key="5">
    <source>
        <dbReference type="ARBA" id="ARBA00023136"/>
    </source>
</evidence>
<feature type="compositionally biased region" description="Low complexity" evidence="6">
    <location>
        <begin position="582"/>
        <end position="596"/>
    </location>
</feature>
<evidence type="ECO:0000259" key="8">
    <source>
        <dbReference type="PROSITE" id="PS51847"/>
    </source>
</evidence>
<keyword evidence="10" id="KW-1185">Reference proteome</keyword>
<dbReference type="GO" id="GO:0008289">
    <property type="term" value="F:lipid binding"/>
    <property type="evidence" value="ECO:0007669"/>
    <property type="project" value="UniProtKB-KW"/>
</dbReference>
<evidence type="ECO:0000313" key="9">
    <source>
        <dbReference type="EMBL" id="ERN09463.1"/>
    </source>
</evidence>
<dbReference type="InterPro" id="IPR035892">
    <property type="entry name" value="C2_domain_sf"/>
</dbReference>
<reference evidence="10" key="1">
    <citation type="journal article" date="2013" name="Science">
        <title>The Amborella genome and the evolution of flowering plants.</title>
        <authorList>
            <consortium name="Amborella Genome Project"/>
        </authorList>
    </citation>
    <scope>NUCLEOTIDE SEQUENCE [LARGE SCALE GENOMIC DNA]</scope>
</reference>
<dbReference type="PROSITE" id="PS51847">
    <property type="entry name" value="SMP"/>
    <property type="match status" value="1"/>
</dbReference>
<dbReference type="GO" id="GO:0016020">
    <property type="term" value="C:membrane"/>
    <property type="evidence" value="ECO:0007669"/>
    <property type="project" value="UniProtKB-SubCell"/>
</dbReference>
<dbReference type="Gene3D" id="2.60.40.150">
    <property type="entry name" value="C2 domain"/>
    <property type="match status" value="1"/>
</dbReference>
<dbReference type="OMA" id="LRGVWPQ"/>
<dbReference type="InterPro" id="IPR000008">
    <property type="entry name" value="C2_dom"/>
</dbReference>
<dbReference type="PANTHER" id="PTHR47261:SF2">
    <property type="entry name" value="CALCIUM-DEPENDENT LIPID-BINDING (CALB DOMAIN) FAMILY PROTEIN"/>
    <property type="match status" value="1"/>
</dbReference>
<dbReference type="SUPFAM" id="SSF49562">
    <property type="entry name" value="C2 domain (Calcium/lipid-binding domain, CaLB)"/>
    <property type="match status" value="1"/>
</dbReference>
<dbReference type="Pfam" id="PF25669">
    <property type="entry name" value="SMP_MUG190-like"/>
    <property type="match status" value="1"/>
</dbReference>
<dbReference type="HOGENOM" id="CLU_019998_2_0_1"/>
<evidence type="ECO:0000259" key="7">
    <source>
        <dbReference type="PROSITE" id="PS50004"/>
    </source>
</evidence>
<dbReference type="Pfam" id="PF00168">
    <property type="entry name" value="C2"/>
    <property type="match status" value="1"/>
</dbReference>
<feature type="region of interest" description="Disordered" evidence="6">
    <location>
        <begin position="559"/>
        <end position="600"/>
    </location>
</feature>
<evidence type="ECO:0000256" key="3">
    <source>
        <dbReference type="ARBA" id="ARBA00023055"/>
    </source>
</evidence>
<feature type="compositionally biased region" description="Basic and acidic residues" evidence="6">
    <location>
        <begin position="561"/>
        <end position="576"/>
    </location>
</feature>
<comment type="subcellular location">
    <subcellularLocation>
        <location evidence="1">Membrane</location>
    </subcellularLocation>
</comment>
<evidence type="ECO:0000256" key="1">
    <source>
        <dbReference type="ARBA" id="ARBA00004370"/>
    </source>
</evidence>
<evidence type="ECO:0008006" key="11">
    <source>
        <dbReference type="Google" id="ProtNLM"/>
    </source>
</evidence>
<organism evidence="9 10">
    <name type="scientific">Amborella trichopoda</name>
    <dbReference type="NCBI Taxonomy" id="13333"/>
    <lineage>
        <taxon>Eukaryota</taxon>
        <taxon>Viridiplantae</taxon>
        <taxon>Streptophyta</taxon>
        <taxon>Embryophyta</taxon>
        <taxon>Tracheophyta</taxon>
        <taxon>Spermatophyta</taxon>
        <taxon>Magnoliopsida</taxon>
        <taxon>Amborellales</taxon>
        <taxon>Amborellaceae</taxon>
        <taxon>Amborella</taxon>
    </lineage>
</organism>
<protein>
    <recommendedName>
        <fullName evidence="11">C2 domain-containing protein</fullName>
    </recommendedName>
</protein>
<proteinExistence type="predicted"/>
<dbReference type="EMBL" id="KI392980">
    <property type="protein sequence ID" value="ERN09463.1"/>
    <property type="molecule type" value="Genomic_DNA"/>
</dbReference>
<dbReference type="PROSITE" id="PS50004">
    <property type="entry name" value="C2"/>
    <property type="match status" value="1"/>
</dbReference>
<evidence type="ECO:0000256" key="2">
    <source>
        <dbReference type="ARBA" id="ARBA00022448"/>
    </source>
</evidence>
<evidence type="ECO:0000256" key="6">
    <source>
        <dbReference type="SAM" id="MobiDB-lite"/>
    </source>
</evidence>
<dbReference type="Proteomes" id="UP000017836">
    <property type="component" value="Unassembled WGS sequence"/>
</dbReference>
<accession>W1PN23</accession>